<gene>
    <name evidence="1" type="ORF">ALFOR1_40688</name>
</gene>
<organism evidence="1 2">
    <name type="scientific">Alteromonas macleodii</name>
    <name type="common">Pseudoalteromonas macleodii</name>
    <dbReference type="NCBI Taxonomy" id="28108"/>
    <lineage>
        <taxon>Bacteria</taxon>
        <taxon>Pseudomonadati</taxon>
        <taxon>Pseudomonadota</taxon>
        <taxon>Gammaproteobacteria</taxon>
        <taxon>Alteromonadales</taxon>
        <taxon>Alteromonadaceae</taxon>
        <taxon>Alteromonas/Salinimonas group</taxon>
        <taxon>Alteromonas</taxon>
    </lineage>
</organism>
<sequence>MNKTSQFGVRSTSCNPIFSLRNLHCTKGLNFIHPYAKRYFFKHENIIRFNDLLNSLSNFIKHIGSLYRSFRARFENQGVANF</sequence>
<protein>
    <submittedName>
        <fullName evidence="1">Uncharacterized protein</fullName>
    </submittedName>
</protein>
<accession>A0A6T9Y4V6</accession>
<proteinExistence type="predicted"/>
<evidence type="ECO:0000313" key="1">
    <source>
        <dbReference type="EMBL" id="CAB9495279.1"/>
    </source>
</evidence>
<evidence type="ECO:0000313" key="2">
    <source>
        <dbReference type="Proteomes" id="UP000509458"/>
    </source>
</evidence>
<dbReference type="EMBL" id="LR812090">
    <property type="protein sequence ID" value="CAB9495279.1"/>
    <property type="molecule type" value="Genomic_DNA"/>
</dbReference>
<reference evidence="1 2" key="1">
    <citation type="submission" date="2020-06" db="EMBL/GenBank/DDBJ databases">
        <authorList>
            <person name="Duchaud E."/>
        </authorList>
    </citation>
    <scope>NUCLEOTIDE SEQUENCE [LARGE SCALE GENOMIC DNA]</scope>
    <source>
        <strain evidence="1">Alteromonas fortis</strain>
    </source>
</reference>
<dbReference type="AlphaFoldDB" id="A0A6T9Y4V6"/>
<name>A0A6T9Y4V6_ALTMA</name>
<dbReference type="Proteomes" id="UP000509458">
    <property type="component" value="Chromosome"/>
</dbReference>